<dbReference type="STRING" id="27349.A0A0L6VMD0"/>
<dbReference type="Proteomes" id="UP000037035">
    <property type="component" value="Unassembled WGS sequence"/>
</dbReference>
<dbReference type="OrthoDB" id="2506088at2759"/>
<organism evidence="1 2">
    <name type="scientific">Puccinia sorghi</name>
    <dbReference type="NCBI Taxonomy" id="27349"/>
    <lineage>
        <taxon>Eukaryota</taxon>
        <taxon>Fungi</taxon>
        <taxon>Dikarya</taxon>
        <taxon>Basidiomycota</taxon>
        <taxon>Pucciniomycotina</taxon>
        <taxon>Pucciniomycetes</taxon>
        <taxon>Pucciniales</taxon>
        <taxon>Pucciniaceae</taxon>
        <taxon>Puccinia</taxon>
    </lineage>
</organism>
<sequence length="401" mass="46636">MRKGVKSSGIRRKEKKTQHLTVLSIFNKESLDLAELNGKYFVKHFKSLVGKHFKKAIQMIPFIFYQFMDSAERELWSLLCHLALYVYQTSILNLEDYLKELSQKIDIFLHHVIKMSAKWVNKPKFHMLIHLPHSIRRFGPAYLFATEKFESYNSILQKASVHSNRHRPGRDLAINFSNYECMQAVLTLYNNDTKSYFQTSSNITDMFQAPIIQHSMGYNEDIYTLKIYPQKTHKKLDSASKLPTPKKLQEIYPTKKIKQIHSLIIEPKNTIKRKTFVQVSFLIIGFCLSTSIYILSHDAICKIEITHAKYIKTTLNLQNNCHEGQCQNKMSKKNADHNHEGPQVEYLIEHTQLNSYILNTASFHSTCQHCEMANIITPYPTAEERISAVDGAQKWKAEMDP</sequence>
<name>A0A0L6VMD0_9BASI</name>
<dbReference type="VEuPathDB" id="FungiDB:VP01_1362g5"/>
<dbReference type="EMBL" id="LAVV01004032">
    <property type="protein sequence ID" value="KNZ61747.1"/>
    <property type="molecule type" value="Genomic_DNA"/>
</dbReference>
<gene>
    <name evidence="1" type="ORF">VP01_1362g5</name>
</gene>
<evidence type="ECO:0000313" key="2">
    <source>
        <dbReference type="Proteomes" id="UP000037035"/>
    </source>
</evidence>
<comment type="caution">
    <text evidence="1">The sequence shown here is derived from an EMBL/GenBank/DDBJ whole genome shotgun (WGS) entry which is preliminary data.</text>
</comment>
<proteinExistence type="predicted"/>
<keyword evidence="2" id="KW-1185">Reference proteome</keyword>
<evidence type="ECO:0008006" key="3">
    <source>
        <dbReference type="Google" id="ProtNLM"/>
    </source>
</evidence>
<reference evidence="1 2" key="1">
    <citation type="submission" date="2015-08" db="EMBL/GenBank/DDBJ databases">
        <title>Next Generation Sequencing and Analysis of the Genome of Puccinia sorghi L Schw, the Causal Agent of Maize Common Rust.</title>
        <authorList>
            <person name="Rochi L."/>
            <person name="Burguener G."/>
            <person name="Darino M."/>
            <person name="Turjanski A."/>
            <person name="Kreff E."/>
            <person name="Dieguez M.J."/>
            <person name="Sacco F."/>
        </authorList>
    </citation>
    <scope>NUCLEOTIDE SEQUENCE [LARGE SCALE GENOMIC DNA]</scope>
    <source>
        <strain evidence="1 2">RO10H11247</strain>
    </source>
</reference>
<evidence type="ECO:0000313" key="1">
    <source>
        <dbReference type="EMBL" id="KNZ61747.1"/>
    </source>
</evidence>
<accession>A0A0L6VMD0</accession>
<dbReference type="PANTHER" id="PTHR31912:SF34">
    <property type="entry name" value="NOTOCHORD-RELATED PROTEIN"/>
    <property type="match status" value="1"/>
</dbReference>
<dbReference type="PANTHER" id="PTHR31912">
    <property type="entry name" value="IP13529P"/>
    <property type="match status" value="1"/>
</dbReference>
<dbReference type="AlphaFoldDB" id="A0A0L6VMD0"/>
<protein>
    <recommendedName>
        <fullName evidence="3">DUF4218 domain-containing protein</fullName>
    </recommendedName>
</protein>